<feature type="region of interest" description="Disordered" evidence="1">
    <location>
        <begin position="546"/>
        <end position="601"/>
    </location>
</feature>
<dbReference type="RefSeq" id="WP_188968125.1">
    <property type="nucleotide sequence ID" value="NZ_BMKW01000007.1"/>
</dbReference>
<name>A0A917NRL6_9PROT</name>
<comment type="caution">
    <text evidence="3">The sequence shown here is derived from an EMBL/GenBank/DDBJ whole genome shotgun (WGS) entry which is preliminary data.</text>
</comment>
<keyword evidence="2" id="KW-0472">Membrane</keyword>
<feature type="region of interest" description="Disordered" evidence="1">
    <location>
        <begin position="162"/>
        <end position="181"/>
    </location>
</feature>
<dbReference type="AlphaFoldDB" id="A0A917NRL6"/>
<feature type="transmembrane region" description="Helical" evidence="2">
    <location>
        <begin position="209"/>
        <end position="231"/>
    </location>
</feature>
<dbReference type="EMBL" id="BMKW01000007">
    <property type="protein sequence ID" value="GGJ21409.1"/>
    <property type="molecule type" value="Genomic_DNA"/>
</dbReference>
<proteinExistence type="predicted"/>
<gene>
    <name evidence="3" type="ORF">GCM10011320_30890</name>
</gene>
<reference evidence="3" key="2">
    <citation type="submission" date="2020-09" db="EMBL/GenBank/DDBJ databases">
        <authorList>
            <person name="Sun Q."/>
            <person name="Zhou Y."/>
        </authorList>
    </citation>
    <scope>NUCLEOTIDE SEQUENCE</scope>
    <source>
        <strain evidence="3">CGMCC 1.3617</strain>
    </source>
</reference>
<protein>
    <recommendedName>
        <fullName evidence="5">Serine protease</fullName>
    </recommendedName>
</protein>
<organism evidence="3 4">
    <name type="scientific">Neoroseomonas lacus</name>
    <dbReference type="NCBI Taxonomy" id="287609"/>
    <lineage>
        <taxon>Bacteria</taxon>
        <taxon>Pseudomonadati</taxon>
        <taxon>Pseudomonadota</taxon>
        <taxon>Alphaproteobacteria</taxon>
        <taxon>Acetobacterales</taxon>
        <taxon>Acetobacteraceae</taxon>
        <taxon>Neoroseomonas</taxon>
    </lineage>
</organism>
<keyword evidence="2" id="KW-0812">Transmembrane</keyword>
<dbReference type="PANTHER" id="PTHR43019">
    <property type="entry name" value="SERINE ENDOPROTEASE DEGS"/>
    <property type="match status" value="1"/>
</dbReference>
<feature type="compositionally biased region" description="Pro residues" evidence="1">
    <location>
        <begin position="570"/>
        <end position="601"/>
    </location>
</feature>
<evidence type="ECO:0000256" key="2">
    <source>
        <dbReference type="SAM" id="Phobius"/>
    </source>
</evidence>
<keyword evidence="4" id="KW-1185">Reference proteome</keyword>
<evidence type="ECO:0000256" key="1">
    <source>
        <dbReference type="SAM" id="MobiDB-lite"/>
    </source>
</evidence>
<sequence>MASPRFILKTELSGLEPVAVGGAAVLDADARLRALLGPDRARLFAEPVITWGNGRNPGSVSWYAVAGGDPVPLAALPPARRAAVEQRLAGELAALAPLMGDPLLRGALVLAGPDSILAVDDRPLITGWGLAPPDALRDPASRQAHLRAIYGAALPPALLAEGAPAPETPRAAPPPPRPAPAAMAPPVAPMAAVAAVPVATRAVSSAWNWWLLPVGVLVALVFLGLGFWLGWQLISERIAAQRLVAHVADSSRIDDQVTRQRATNDALRVEIEQARQQLQGDVCRPEGFGQSPLTPPQITPMQPSSLPPTPAGQQAFQGTLIEMLDQATVLVLGPLANGQGVGTGTGFVVAPGLVVTNAHVVAPLDPARIYVVNRRLGRPVTMSVVAQTPDPAPGKPDFALLRLPADAPALAPLGLTRVASRLDPVIAAGFPQAIMQTDANFTALLDGNIRSIPELAVTDGLVSAVQNLPSGLVVMPHTAAISRGNSGGPLVDRCGRVVGINTFGFFNAEQGERVSYAQKEDSLVAFVTANGVAVTELTGACQPAAVAPGPAPAAPAPTPDAAPAAVAPAPGAPAVPPAAAPATPAPAPEPTAPPAAPAAPR</sequence>
<dbReference type="InterPro" id="IPR009003">
    <property type="entry name" value="Peptidase_S1_PA"/>
</dbReference>
<keyword evidence="2" id="KW-1133">Transmembrane helix</keyword>
<dbReference type="SUPFAM" id="SSF50494">
    <property type="entry name" value="Trypsin-like serine proteases"/>
    <property type="match status" value="1"/>
</dbReference>
<dbReference type="PANTHER" id="PTHR43019:SF23">
    <property type="entry name" value="PROTEASE DO-LIKE 5, CHLOROPLASTIC"/>
    <property type="match status" value="1"/>
</dbReference>
<accession>A0A917NRL6</accession>
<evidence type="ECO:0008006" key="5">
    <source>
        <dbReference type="Google" id="ProtNLM"/>
    </source>
</evidence>
<dbReference type="Pfam" id="PF13365">
    <property type="entry name" value="Trypsin_2"/>
    <property type="match status" value="1"/>
</dbReference>
<dbReference type="InterPro" id="IPR043504">
    <property type="entry name" value="Peptidase_S1_PA_chymotrypsin"/>
</dbReference>
<dbReference type="Proteomes" id="UP000661507">
    <property type="component" value="Unassembled WGS sequence"/>
</dbReference>
<reference evidence="3" key="1">
    <citation type="journal article" date="2014" name="Int. J. Syst. Evol. Microbiol.">
        <title>Complete genome sequence of Corynebacterium casei LMG S-19264T (=DSM 44701T), isolated from a smear-ripened cheese.</title>
        <authorList>
            <consortium name="US DOE Joint Genome Institute (JGI-PGF)"/>
            <person name="Walter F."/>
            <person name="Albersmeier A."/>
            <person name="Kalinowski J."/>
            <person name="Ruckert C."/>
        </authorList>
    </citation>
    <scope>NUCLEOTIDE SEQUENCE</scope>
    <source>
        <strain evidence="3">CGMCC 1.3617</strain>
    </source>
</reference>
<dbReference type="Gene3D" id="2.40.10.10">
    <property type="entry name" value="Trypsin-like serine proteases"/>
    <property type="match status" value="2"/>
</dbReference>
<evidence type="ECO:0000313" key="4">
    <source>
        <dbReference type="Proteomes" id="UP000661507"/>
    </source>
</evidence>
<feature type="compositionally biased region" description="Pro residues" evidence="1">
    <location>
        <begin position="549"/>
        <end position="560"/>
    </location>
</feature>
<evidence type="ECO:0000313" key="3">
    <source>
        <dbReference type="EMBL" id="GGJ21409.1"/>
    </source>
</evidence>